<evidence type="ECO:0000313" key="2">
    <source>
        <dbReference type="Proteomes" id="UP001610334"/>
    </source>
</evidence>
<sequence length="322" mass="36699">MGSCRWKNSCNCLQGPCVTTTPSQEGICECKHLMADHEEYDELNVIPTPPAQDSPARTTEEPYIDHPVVERTELVKEILARLDEFRLVRINGTPASGKTTLMNLMIKHLLKESEGCALIYNLLGWERDIVRNAGGWKKYLKEQTGVDGSRWTGHSSYLFIDEAQQTYWDTELWAGLFRTISPGSKCRVLLLTSYGSPNKGLEGFDNAIFQKTPMIFEPEQQIALYPDYTVAPLFKPVGLLLDECEGMKLVGDLMKSRHATYFTGAITEDFKRYLWQFTQGYAGLIISFCEALGRLRSLVRCRHSDLDSRHLPKVFSVIRRRF</sequence>
<dbReference type="Proteomes" id="UP001610334">
    <property type="component" value="Unassembled WGS sequence"/>
</dbReference>
<reference evidence="1 2" key="1">
    <citation type="submission" date="2024-07" db="EMBL/GenBank/DDBJ databases">
        <title>Section-level genome sequencing and comparative genomics of Aspergillus sections Usti and Cavernicolus.</title>
        <authorList>
            <consortium name="Lawrence Berkeley National Laboratory"/>
            <person name="Nybo J.L."/>
            <person name="Vesth T.C."/>
            <person name="Theobald S."/>
            <person name="Frisvad J.C."/>
            <person name="Larsen T.O."/>
            <person name="Kjaerboelling I."/>
            <person name="Rothschild-Mancinelli K."/>
            <person name="Lyhne E.K."/>
            <person name="Kogle M.E."/>
            <person name="Barry K."/>
            <person name="Clum A."/>
            <person name="Na H."/>
            <person name="Ledsgaard L."/>
            <person name="Lin J."/>
            <person name="Lipzen A."/>
            <person name="Kuo A."/>
            <person name="Riley R."/>
            <person name="Mondo S."/>
            <person name="Labutti K."/>
            <person name="Haridas S."/>
            <person name="Pangalinan J."/>
            <person name="Salamov A.A."/>
            <person name="Simmons B.A."/>
            <person name="Magnuson J.K."/>
            <person name="Chen J."/>
            <person name="Drula E."/>
            <person name="Henrissat B."/>
            <person name="Wiebenga A."/>
            <person name="Lubbers R.J."/>
            <person name="Gomes A.C."/>
            <person name="Makela M.R."/>
            <person name="Stajich J."/>
            <person name="Grigoriev I.V."/>
            <person name="Mortensen U.H."/>
            <person name="De Vries R.P."/>
            <person name="Baker S.E."/>
            <person name="Andersen M.R."/>
        </authorList>
    </citation>
    <scope>NUCLEOTIDE SEQUENCE [LARGE SCALE GENOMIC DNA]</scope>
    <source>
        <strain evidence="1 2">CBS 588.65</strain>
    </source>
</reference>
<gene>
    <name evidence="1" type="ORF">BJX63DRAFT_106959</name>
</gene>
<comment type="caution">
    <text evidence="1">The sequence shown here is derived from an EMBL/GenBank/DDBJ whole genome shotgun (WGS) entry which is preliminary data.</text>
</comment>
<organism evidence="1 2">
    <name type="scientific">Aspergillus granulosus</name>
    <dbReference type="NCBI Taxonomy" id="176169"/>
    <lineage>
        <taxon>Eukaryota</taxon>
        <taxon>Fungi</taxon>
        <taxon>Dikarya</taxon>
        <taxon>Ascomycota</taxon>
        <taxon>Pezizomycotina</taxon>
        <taxon>Eurotiomycetes</taxon>
        <taxon>Eurotiomycetidae</taxon>
        <taxon>Eurotiales</taxon>
        <taxon>Aspergillaceae</taxon>
        <taxon>Aspergillus</taxon>
        <taxon>Aspergillus subgen. Nidulantes</taxon>
    </lineage>
</organism>
<protein>
    <recommendedName>
        <fullName evidence="3">AAA+ ATPase domain-containing protein</fullName>
    </recommendedName>
</protein>
<accession>A0ABR4GU24</accession>
<name>A0ABR4GU24_9EURO</name>
<dbReference type="EMBL" id="JBFXLT010000175">
    <property type="protein sequence ID" value="KAL2802570.1"/>
    <property type="molecule type" value="Genomic_DNA"/>
</dbReference>
<evidence type="ECO:0008006" key="3">
    <source>
        <dbReference type="Google" id="ProtNLM"/>
    </source>
</evidence>
<keyword evidence="2" id="KW-1185">Reference proteome</keyword>
<proteinExistence type="predicted"/>
<evidence type="ECO:0000313" key="1">
    <source>
        <dbReference type="EMBL" id="KAL2802570.1"/>
    </source>
</evidence>
<dbReference type="SUPFAM" id="SSF52540">
    <property type="entry name" value="P-loop containing nucleoside triphosphate hydrolases"/>
    <property type="match status" value="1"/>
</dbReference>
<dbReference type="InterPro" id="IPR027417">
    <property type="entry name" value="P-loop_NTPase"/>
</dbReference>